<reference evidence="1 2" key="1">
    <citation type="submission" date="2019-08" db="EMBL/GenBank/DDBJ databases">
        <title>Whole genome of Aphis craccivora.</title>
        <authorList>
            <person name="Voronova N.V."/>
            <person name="Shulinski R.S."/>
            <person name="Bandarenka Y.V."/>
            <person name="Zhorov D.G."/>
            <person name="Warner D."/>
        </authorList>
    </citation>
    <scope>NUCLEOTIDE SEQUENCE [LARGE SCALE GENOMIC DNA]</scope>
    <source>
        <strain evidence="1">180601</strain>
        <tissue evidence="1">Whole Body</tissue>
    </source>
</reference>
<sequence length="62" mass="7455">MDSLRSGRPELPFKPATFMTSKSTWNDLEKFARTALTRKENVRLEKRIRLREEENQDIDHHQ</sequence>
<proteinExistence type="predicted"/>
<dbReference type="EMBL" id="VUJU01008094">
    <property type="protein sequence ID" value="KAF0735581.1"/>
    <property type="molecule type" value="Genomic_DNA"/>
</dbReference>
<accession>A0A6G0X6G9</accession>
<keyword evidence="2" id="KW-1185">Reference proteome</keyword>
<dbReference type="Proteomes" id="UP000478052">
    <property type="component" value="Unassembled WGS sequence"/>
</dbReference>
<evidence type="ECO:0000313" key="2">
    <source>
        <dbReference type="Proteomes" id="UP000478052"/>
    </source>
</evidence>
<comment type="caution">
    <text evidence="1">The sequence shown here is derived from an EMBL/GenBank/DDBJ whole genome shotgun (WGS) entry which is preliminary data.</text>
</comment>
<organism evidence="1 2">
    <name type="scientific">Aphis craccivora</name>
    <name type="common">Cowpea aphid</name>
    <dbReference type="NCBI Taxonomy" id="307492"/>
    <lineage>
        <taxon>Eukaryota</taxon>
        <taxon>Metazoa</taxon>
        <taxon>Ecdysozoa</taxon>
        <taxon>Arthropoda</taxon>
        <taxon>Hexapoda</taxon>
        <taxon>Insecta</taxon>
        <taxon>Pterygota</taxon>
        <taxon>Neoptera</taxon>
        <taxon>Paraneoptera</taxon>
        <taxon>Hemiptera</taxon>
        <taxon>Sternorrhyncha</taxon>
        <taxon>Aphidomorpha</taxon>
        <taxon>Aphidoidea</taxon>
        <taxon>Aphididae</taxon>
        <taxon>Aphidini</taxon>
        <taxon>Aphis</taxon>
        <taxon>Aphis</taxon>
    </lineage>
</organism>
<name>A0A6G0X6G9_APHCR</name>
<protein>
    <submittedName>
        <fullName evidence="1">Retrovirus-related Pol polyprotein from type-1 retrotransposable element R1</fullName>
    </submittedName>
</protein>
<dbReference type="AlphaFoldDB" id="A0A6G0X6G9"/>
<gene>
    <name evidence="1" type="ORF">FWK35_00024259</name>
</gene>
<evidence type="ECO:0000313" key="1">
    <source>
        <dbReference type="EMBL" id="KAF0735581.1"/>
    </source>
</evidence>